<dbReference type="SUPFAM" id="SSF52540">
    <property type="entry name" value="P-loop containing nucleoside triphosphate hydrolases"/>
    <property type="match status" value="1"/>
</dbReference>
<dbReference type="PROSITE" id="PS50893">
    <property type="entry name" value="ABC_TRANSPORTER_2"/>
    <property type="match status" value="1"/>
</dbReference>
<keyword evidence="4 7" id="KW-0067">ATP-binding</keyword>
<evidence type="ECO:0000313" key="8">
    <source>
        <dbReference type="Proteomes" id="UP001201985"/>
    </source>
</evidence>
<dbReference type="SMART" id="SM00382">
    <property type="entry name" value="AAA"/>
    <property type="match status" value="1"/>
</dbReference>
<dbReference type="Pfam" id="PF00005">
    <property type="entry name" value="ABC_tran"/>
    <property type="match status" value="1"/>
</dbReference>
<feature type="region of interest" description="Disordered" evidence="5">
    <location>
        <begin position="260"/>
        <end position="293"/>
    </location>
</feature>
<dbReference type="Proteomes" id="UP001201985">
    <property type="component" value="Unassembled WGS sequence"/>
</dbReference>
<organism evidence="7 8">
    <name type="scientific">Teichococcus vastitatis</name>
    <dbReference type="NCBI Taxonomy" id="2307076"/>
    <lineage>
        <taxon>Bacteria</taxon>
        <taxon>Pseudomonadati</taxon>
        <taxon>Pseudomonadota</taxon>
        <taxon>Alphaproteobacteria</taxon>
        <taxon>Acetobacterales</taxon>
        <taxon>Roseomonadaceae</taxon>
        <taxon>Roseomonas</taxon>
    </lineage>
</organism>
<dbReference type="PANTHER" id="PTHR43776:SF7">
    <property type="entry name" value="D,D-DIPEPTIDE TRANSPORT ATP-BINDING PROTEIN DDPF-RELATED"/>
    <property type="match status" value="1"/>
</dbReference>
<evidence type="ECO:0000256" key="1">
    <source>
        <dbReference type="ARBA" id="ARBA00005417"/>
    </source>
</evidence>
<evidence type="ECO:0000256" key="4">
    <source>
        <dbReference type="ARBA" id="ARBA00022840"/>
    </source>
</evidence>
<dbReference type="GO" id="GO:0005524">
    <property type="term" value="F:ATP binding"/>
    <property type="evidence" value="ECO:0007669"/>
    <property type="project" value="UniProtKB-KW"/>
</dbReference>
<evidence type="ECO:0000256" key="2">
    <source>
        <dbReference type="ARBA" id="ARBA00022448"/>
    </source>
</evidence>
<feature type="domain" description="ABC transporter" evidence="6">
    <location>
        <begin position="18"/>
        <end position="256"/>
    </location>
</feature>
<dbReference type="InterPro" id="IPR027417">
    <property type="entry name" value="P-loop_NTPase"/>
</dbReference>
<evidence type="ECO:0000256" key="3">
    <source>
        <dbReference type="ARBA" id="ARBA00022741"/>
    </source>
</evidence>
<keyword evidence="8" id="KW-1185">Reference proteome</keyword>
<reference evidence="7 8" key="1">
    <citation type="submission" date="2022-03" db="EMBL/GenBank/DDBJ databases">
        <title>Complete genome analysis of Roseomonas KG 17.1 : a prolific producer of plant growth promoters.</title>
        <authorList>
            <person name="Saadouli I."/>
            <person name="Najjari A."/>
            <person name="Mosbah A."/>
            <person name="Ouzari H.I."/>
        </authorList>
    </citation>
    <scope>NUCLEOTIDE SEQUENCE [LARGE SCALE GENOMIC DNA]</scope>
    <source>
        <strain evidence="7 8">KG17-1</strain>
    </source>
</reference>
<dbReference type="InterPro" id="IPR017871">
    <property type="entry name" value="ABC_transporter-like_CS"/>
</dbReference>
<dbReference type="PROSITE" id="PS00211">
    <property type="entry name" value="ABC_TRANSPORTER_1"/>
    <property type="match status" value="1"/>
</dbReference>
<comment type="caution">
    <text evidence="7">The sequence shown here is derived from an EMBL/GenBank/DDBJ whole genome shotgun (WGS) entry which is preliminary data.</text>
</comment>
<sequence length="293" mass="31675">MTPPGLSLLELRAVSHGYRQGGLLSRLLARPVLRNASLRIAPGECVALLGPTGSGKSTLGRLALGLERPWGGEILLDGVPLLDRRGRMPPATRRSIQAVFQDPHGATSPRLTAFQVVAEPLHVSRLEHTPLRQRVAALLEDVGLPATLMDRLAHRLSGGQLQRLCIARALAPGPRLVLLDEAVNSLDLENQMRVLALLRDLRRRNHVAYLFITHDLRLVRGFADRCYVMQDGQPIEVADPFGTGPVPPAMAALRAAILPARPGPRPLRTPPSGQRLPSSSPSPTRSVLAVEGD</sequence>
<dbReference type="Gene3D" id="3.40.50.300">
    <property type="entry name" value="P-loop containing nucleotide triphosphate hydrolases"/>
    <property type="match status" value="1"/>
</dbReference>
<dbReference type="InterPro" id="IPR050319">
    <property type="entry name" value="ABC_transp_ATP-bind"/>
</dbReference>
<keyword evidence="2" id="KW-0813">Transport</keyword>
<accession>A0ABS9WEH6</accession>
<dbReference type="InterPro" id="IPR003593">
    <property type="entry name" value="AAA+_ATPase"/>
</dbReference>
<evidence type="ECO:0000313" key="7">
    <source>
        <dbReference type="EMBL" id="MCI0757125.1"/>
    </source>
</evidence>
<dbReference type="PANTHER" id="PTHR43776">
    <property type="entry name" value="TRANSPORT ATP-BINDING PROTEIN"/>
    <property type="match status" value="1"/>
</dbReference>
<protein>
    <submittedName>
        <fullName evidence="7">ATP-binding cassette domain-containing protein</fullName>
    </submittedName>
</protein>
<evidence type="ECO:0000259" key="6">
    <source>
        <dbReference type="PROSITE" id="PS50893"/>
    </source>
</evidence>
<keyword evidence="3" id="KW-0547">Nucleotide-binding</keyword>
<gene>
    <name evidence="7" type="ORF">MON41_26190</name>
</gene>
<dbReference type="CDD" id="cd03257">
    <property type="entry name" value="ABC_NikE_OppD_transporters"/>
    <property type="match status" value="1"/>
</dbReference>
<evidence type="ECO:0000256" key="5">
    <source>
        <dbReference type="SAM" id="MobiDB-lite"/>
    </source>
</evidence>
<dbReference type="RefSeq" id="WP_241794084.1">
    <property type="nucleotide sequence ID" value="NZ_JALBUU010000125.1"/>
</dbReference>
<proteinExistence type="inferred from homology"/>
<comment type="similarity">
    <text evidence="1">Belongs to the ABC transporter superfamily.</text>
</comment>
<dbReference type="InterPro" id="IPR003439">
    <property type="entry name" value="ABC_transporter-like_ATP-bd"/>
</dbReference>
<name>A0ABS9WEH6_9PROT</name>
<dbReference type="EMBL" id="JALBUU010000125">
    <property type="protein sequence ID" value="MCI0757125.1"/>
    <property type="molecule type" value="Genomic_DNA"/>
</dbReference>